<dbReference type="GeneID" id="36579816"/>
<dbReference type="RefSeq" id="XP_024741408.1">
    <property type="nucleotide sequence ID" value="XM_024871734.1"/>
</dbReference>
<sequence>MTSFNSHGAFVANSSWDARNAIVRGWKDDGDCLATFGQQCEDDWIRAISQARASAPNHNASISVCGDMIIPSIPPSCQGLFMVATISHNFVQANETEGNALFDFEDSPHVPANTTYYETAAAWIWPILLLQFPADSGSYSTQMSCLRATKPPLDRWPS</sequence>
<dbReference type="OrthoDB" id="4526039at2759"/>
<proteinExistence type="predicted"/>
<evidence type="ECO:0000313" key="1">
    <source>
        <dbReference type="EMBL" id="PMD64504.1"/>
    </source>
</evidence>
<dbReference type="EMBL" id="KZ613753">
    <property type="protein sequence ID" value="PMD64504.1"/>
    <property type="molecule type" value="Genomic_DNA"/>
</dbReference>
<accession>A0A2J6TN98</accession>
<reference evidence="1 2" key="1">
    <citation type="submission" date="2016-04" db="EMBL/GenBank/DDBJ databases">
        <title>A degradative enzymes factory behind the ericoid mycorrhizal symbiosis.</title>
        <authorList>
            <consortium name="DOE Joint Genome Institute"/>
            <person name="Martino E."/>
            <person name="Morin E."/>
            <person name="Grelet G."/>
            <person name="Kuo A."/>
            <person name="Kohler A."/>
            <person name="Daghino S."/>
            <person name="Barry K."/>
            <person name="Choi C."/>
            <person name="Cichocki N."/>
            <person name="Clum A."/>
            <person name="Copeland A."/>
            <person name="Hainaut M."/>
            <person name="Haridas S."/>
            <person name="Labutti K."/>
            <person name="Lindquist E."/>
            <person name="Lipzen A."/>
            <person name="Khouja H.-R."/>
            <person name="Murat C."/>
            <person name="Ohm R."/>
            <person name="Olson A."/>
            <person name="Spatafora J."/>
            <person name="Veneault-Fourrey C."/>
            <person name="Henrissat B."/>
            <person name="Grigoriev I."/>
            <person name="Martin F."/>
            <person name="Perotto S."/>
        </authorList>
    </citation>
    <scope>NUCLEOTIDE SEQUENCE [LARGE SCALE GENOMIC DNA]</scope>
    <source>
        <strain evidence="1 2">E</strain>
    </source>
</reference>
<dbReference type="STRING" id="1095630.A0A2J6TN98"/>
<gene>
    <name evidence="1" type="ORF">K444DRAFT_302853</name>
</gene>
<organism evidence="1 2">
    <name type="scientific">Hyaloscypha bicolor E</name>
    <dbReference type="NCBI Taxonomy" id="1095630"/>
    <lineage>
        <taxon>Eukaryota</taxon>
        <taxon>Fungi</taxon>
        <taxon>Dikarya</taxon>
        <taxon>Ascomycota</taxon>
        <taxon>Pezizomycotina</taxon>
        <taxon>Leotiomycetes</taxon>
        <taxon>Helotiales</taxon>
        <taxon>Hyaloscyphaceae</taxon>
        <taxon>Hyaloscypha</taxon>
        <taxon>Hyaloscypha bicolor</taxon>
    </lineage>
</organism>
<dbReference type="Proteomes" id="UP000235371">
    <property type="component" value="Unassembled WGS sequence"/>
</dbReference>
<name>A0A2J6TN98_9HELO</name>
<evidence type="ECO:0000313" key="2">
    <source>
        <dbReference type="Proteomes" id="UP000235371"/>
    </source>
</evidence>
<dbReference type="InParanoid" id="A0A2J6TN98"/>
<protein>
    <submittedName>
        <fullName evidence="1">Uncharacterized protein</fullName>
    </submittedName>
</protein>
<keyword evidence="2" id="KW-1185">Reference proteome</keyword>
<dbReference type="AlphaFoldDB" id="A0A2J6TN98"/>